<comment type="caution">
    <text evidence="2">The sequence shown here is derived from an EMBL/GenBank/DDBJ whole genome shotgun (WGS) entry which is preliminary data.</text>
</comment>
<evidence type="ECO:0000256" key="1">
    <source>
        <dbReference type="SAM" id="Phobius"/>
    </source>
</evidence>
<sequence>MTLIVTGCVGVNSGPLALGLAAGLGPSAASLVAAAGCCWAFCGFCSEGVLQPARTMAQTSTARGRRTPREYAL</sequence>
<dbReference type="AlphaFoldDB" id="A0A919PPK6"/>
<protein>
    <submittedName>
        <fullName evidence="2">Uncharacterized protein</fullName>
    </submittedName>
</protein>
<gene>
    <name evidence="2" type="ORF">Dsi01nite_058300</name>
</gene>
<reference evidence="2" key="1">
    <citation type="submission" date="2021-01" db="EMBL/GenBank/DDBJ databases">
        <title>Whole genome shotgun sequence of Dactylosporangium siamense NBRC 106093.</title>
        <authorList>
            <person name="Komaki H."/>
            <person name="Tamura T."/>
        </authorList>
    </citation>
    <scope>NUCLEOTIDE SEQUENCE</scope>
    <source>
        <strain evidence="2">NBRC 106093</strain>
    </source>
</reference>
<name>A0A919PPK6_9ACTN</name>
<dbReference type="EMBL" id="BONQ01000087">
    <property type="protein sequence ID" value="GIG47789.1"/>
    <property type="molecule type" value="Genomic_DNA"/>
</dbReference>
<accession>A0A919PPK6</accession>
<evidence type="ECO:0000313" key="2">
    <source>
        <dbReference type="EMBL" id="GIG47789.1"/>
    </source>
</evidence>
<keyword evidence="1" id="KW-0472">Membrane</keyword>
<dbReference type="Proteomes" id="UP000660611">
    <property type="component" value="Unassembled WGS sequence"/>
</dbReference>
<organism evidence="2 3">
    <name type="scientific">Dactylosporangium siamense</name>
    <dbReference type="NCBI Taxonomy" id="685454"/>
    <lineage>
        <taxon>Bacteria</taxon>
        <taxon>Bacillati</taxon>
        <taxon>Actinomycetota</taxon>
        <taxon>Actinomycetes</taxon>
        <taxon>Micromonosporales</taxon>
        <taxon>Micromonosporaceae</taxon>
        <taxon>Dactylosporangium</taxon>
    </lineage>
</organism>
<keyword evidence="3" id="KW-1185">Reference proteome</keyword>
<keyword evidence="1" id="KW-0812">Transmembrane</keyword>
<keyword evidence="1" id="KW-1133">Transmembrane helix</keyword>
<evidence type="ECO:0000313" key="3">
    <source>
        <dbReference type="Proteomes" id="UP000660611"/>
    </source>
</evidence>
<proteinExistence type="predicted"/>
<feature type="transmembrane region" description="Helical" evidence="1">
    <location>
        <begin position="29"/>
        <end position="50"/>
    </location>
</feature>